<reference evidence="1" key="1">
    <citation type="journal article" date="2019" name="Sci. Rep.">
        <title>Draft genome of Tanacetum cinerariifolium, the natural source of mosquito coil.</title>
        <authorList>
            <person name="Yamashiro T."/>
            <person name="Shiraishi A."/>
            <person name="Satake H."/>
            <person name="Nakayama K."/>
        </authorList>
    </citation>
    <scope>NUCLEOTIDE SEQUENCE</scope>
</reference>
<feature type="non-terminal residue" evidence="1">
    <location>
        <position position="129"/>
    </location>
</feature>
<dbReference type="EMBL" id="BKCJ010203436">
    <property type="protein sequence ID" value="GEY72202.1"/>
    <property type="molecule type" value="Genomic_DNA"/>
</dbReference>
<dbReference type="AlphaFoldDB" id="A0A699HTX2"/>
<name>A0A699HTX2_TANCI</name>
<evidence type="ECO:0000313" key="1">
    <source>
        <dbReference type="EMBL" id="GEY72202.1"/>
    </source>
</evidence>
<sequence length="129" mass="15013">MDAMAIDFSRFIMWAASGISQLLDLTEATYTRYKTDNQTGQFGNPRTVTNAEEYMKLKRVKDYSYHKEKMLLCKQAKKGVSLQVEQPDWLVDTDEEIDEQKLESHYSYMAKIQEVLSAKSRTDTEPLEQ</sequence>
<comment type="caution">
    <text evidence="1">The sequence shown here is derived from an EMBL/GenBank/DDBJ whole genome shotgun (WGS) entry which is preliminary data.</text>
</comment>
<accession>A0A699HTX2</accession>
<protein>
    <submittedName>
        <fullName evidence="1">Uncharacterized protein</fullName>
    </submittedName>
</protein>
<proteinExistence type="predicted"/>
<gene>
    <name evidence="1" type="ORF">Tci_444176</name>
</gene>
<organism evidence="1">
    <name type="scientific">Tanacetum cinerariifolium</name>
    <name type="common">Dalmatian daisy</name>
    <name type="synonym">Chrysanthemum cinerariifolium</name>
    <dbReference type="NCBI Taxonomy" id="118510"/>
    <lineage>
        <taxon>Eukaryota</taxon>
        <taxon>Viridiplantae</taxon>
        <taxon>Streptophyta</taxon>
        <taxon>Embryophyta</taxon>
        <taxon>Tracheophyta</taxon>
        <taxon>Spermatophyta</taxon>
        <taxon>Magnoliopsida</taxon>
        <taxon>eudicotyledons</taxon>
        <taxon>Gunneridae</taxon>
        <taxon>Pentapetalae</taxon>
        <taxon>asterids</taxon>
        <taxon>campanulids</taxon>
        <taxon>Asterales</taxon>
        <taxon>Asteraceae</taxon>
        <taxon>Asteroideae</taxon>
        <taxon>Anthemideae</taxon>
        <taxon>Anthemidinae</taxon>
        <taxon>Tanacetum</taxon>
    </lineage>
</organism>